<dbReference type="InterPro" id="IPR014717">
    <property type="entry name" value="Transl_elong_EF1B/ribsomal_bS6"/>
</dbReference>
<accession>A0A410P520</accession>
<dbReference type="Gene3D" id="3.30.70.60">
    <property type="match status" value="1"/>
</dbReference>
<keyword evidence="2" id="KW-1133">Transmembrane helix</keyword>
<evidence type="ECO:0000313" key="3">
    <source>
        <dbReference type="EMBL" id="QAT17171.1"/>
    </source>
</evidence>
<dbReference type="Pfam" id="PF04350">
    <property type="entry name" value="PilO"/>
    <property type="match status" value="1"/>
</dbReference>
<sequence length="187" mass="21546">MDAMKQQVNIGELLTRYKEYVIIAVTVVVSLIAAKYIYNKQMMEYERLKEDINVEQEKSGAIERIVAIDNKIKDLKKEGWDTTEFDAISSRIGELARKRDIKILNVNPIDKIVESNYIRIPFKINAEGRTEDVIKFMRDIETYPKLTRVQRVSLDPLRSGDDTGTASDSTPIDALRVDMTVTAYYFK</sequence>
<organism evidence="3 4">
    <name type="scientific">Velamenicoccus archaeovorus</name>
    <dbReference type="NCBI Taxonomy" id="1930593"/>
    <lineage>
        <taxon>Bacteria</taxon>
        <taxon>Pseudomonadati</taxon>
        <taxon>Candidatus Omnitrophota</taxon>
        <taxon>Candidatus Velamenicoccus</taxon>
    </lineage>
</organism>
<gene>
    <name evidence="3" type="ORF">BU251_05215</name>
</gene>
<dbReference type="KEGG" id="vai:BU251_05215"/>
<feature type="coiled-coil region" evidence="1">
    <location>
        <begin position="38"/>
        <end position="78"/>
    </location>
</feature>
<reference evidence="3 4" key="1">
    <citation type="submission" date="2017-01" db="EMBL/GenBank/DDBJ databases">
        <title>First insights into the biology of 'candidatus Vampirococcus archaeovorus'.</title>
        <authorList>
            <person name="Kizina J."/>
            <person name="Jordan S."/>
            <person name="Stueber K."/>
            <person name="Reinhardt R."/>
            <person name="Harder J."/>
        </authorList>
    </citation>
    <scope>NUCLEOTIDE SEQUENCE [LARGE SCALE GENOMIC DNA]</scope>
    <source>
        <strain evidence="3 4">LiM</strain>
    </source>
</reference>
<dbReference type="InterPro" id="IPR007445">
    <property type="entry name" value="PilO"/>
</dbReference>
<dbReference type="RefSeq" id="WP_128699869.1">
    <property type="nucleotide sequence ID" value="NZ_CP019384.1"/>
</dbReference>
<dbReference type="EMBL" id="CP019384">
    <property type="protein sequence ID" value="QAT17171.1"/>
    <property type="molecule type" value="Genomic_DNA"/>
</dbReference>
<keyword evidence="4" id="KW-1185">Reference proteome</keyword>
<dbReference type="AlphaFoldDB" id="A0A410P520"/>
<evidence type="ECO:0000256" key="2">
    <source>
        <dbReference type="SAM" id="Phobius"/>
    </source>
</evidence>
<keyword evidence="1" id="KW-0175">Coiled coil</keyword>
<keyword evidence="2" id="KW-0472">Membrane</keyword>
<feature type="transmembrane region" description="Helical" evidence="2">
    <location>
        <begin position="20"/>
        <end position="38"/>
    </location>
</feature>
<dbReference type="Proteomes" id="UP000287243">
    <property type="component" value="Chromosome"/>
</dbReference>
<name>A0A410P520_VELA1</name>
<protein>
    <recommendedName>
        <fullName evidence="5">Type IV pilus biogenesis protein PilO</fullName>
    </recommendedName>
</protein>
<proteinExistence type="predicted"/>
<dbReference type="GO" id="GO:0043107">
    <property type="term" value="P:type IV pilus-dependent motility"/>
    <property type="evidence" value="ECO:0007669"/>
    <property type="project" value="InterPro"/>
</dbReference>
<keyword evidence="2" id="KW-0812">Transmembrane</keyword>
<evidence type="ECO:0000313" key="4">
    <source>
        <dbReference type="Proteomes" id="UP000287243"/>
    </source>
</evidence>
<evidence type="ECO:0000256" key="1">
    <source>
        <dbReference type="SAM" id="Coils"/>
    </source>
</evidence>
<dbReference type="GO" id="GO:0043683">
    <property type="term" value="P:type IV pilus assembly"/>
    <property type="evidence" value="ECO:0007669"/>
    <property type="project" value="InterPro"/>
</dbReference>
<evidence type="ECO:0008006" key="5">
    <source>
        <dbReference type="Google" id="ProtNLM"/>
    </source>
</evidence>